<dbReference type="Pfam" id="PF02627">
    <property type="entry name" value="CMD"/>
    <property type="match status" value="1"/>
</dbReference>
<dbReference type="Gene3D" id="1.20.1290.10">
    <property type="entry name" value="AhpD-like"/>
    <property type="match status" value="1"/>
</dbReference>
<reference evidence="2" key="1">
    <citation type="journal article" date="2020" name="mSystems">
        <title>Genome- and Community-Level Interaction Insights into Carbon Utilization and Element Cycling Functions of Hydrothermarchaeota in Hydrothermal Sediment.</title>
        <authorList>
            <person name="Zhou Z."/>
            <person name="Liu Y."/>
            <person name="Xu W."/>
            <person name="Pan J."/>
            <person name="Luo Z.H."/>
            <person name="Li M."/>
        </authorList>
    </citation>
    <scope>NUCLEOTIDE SEQUENCE [LARGE SCALE GENOMIC DNA]</scope>
    <source>
        <strain evidence="2">SpSt-381</strain>
    </source>
</reference>
<evidence type="ECO:0000313" key="2">
    <source>
        <dbReference type="EMBL" id="HGZ42032.1"/>
    </source>
</evidence>
<dbReference type="EMBL" id="DSQF01000002">
    <property type="protein sequence ID" value="HGZ42032.1"/>
    <property type="molecule type" value="Genomic_DNA"/>
</dbReference>
<protein>
    <recommendedName>
        <fullName evidence="1">Carboxymuconolactone decarboxylase-like domain-containing protein</fullName>
    </recommendedName>
</protein>
<organism evidence="2">
    <name type="scientific">Eiseniibacteriota bacterium</name>
    <dbReference type="NCBI Taxonomy" id="2212470"/>
    <lineage>
        <taxon>Bacteria</taxon>
        <taxon>Candidatus Eiseniibacteriota</taxon>
    </lineage>
</organism>
<name>A0A832HYZ6_UNCEI</name>
<comment type="caution">
    <text evidence="2">The sequence shown here is derived from an EMBL/GenBank/DDBJ whole genome shotgun (WGS) entry which is preliminary data.</text>
</comment>
<evidence type="ECO:0000259" key="1">
    <source>
        <dbReference type="Pfam" id="PF02627"/>
    </source>
</evidence>
<dbReference type="InterPro" id="IPR052512">
    <property type="entry name" value="4CMD/NDH-1_regulator"/>
</dbReference>
<dbReference type="AlphaFoldDB" id="A0A832HYZ6"/>
<proteinExistence type="predicted"/>
<dbReference type="PANTHER" id="PTHR33570:SF2">
    <property type="entry name" value="CARBOXYMUCONOLACTONE DECARBOXYLASE-LIKE DOMAIN-CONTAINING PROTEIN"/>
    <property type="match status" value="1"/>
</dbReference>
<accession>A0A832HYZ6</accession>
<dbReference type="SUPFAM" id="SSF69118">
    <property type="entry name" value="AhpD-like"/>
    <property type="match status" value="1"/>
</dbReference>
<dbReference type="PANTHER" id="PTHR33570">
    <property type="entry name" value="4-CARBOXYMUCONOLACTONE DECARBOXYLASE FAMILY PROTEIN"/>
    <property type="match status" value="1"/>
</dbReference>
<gene>
    <name evidence="2" type="ORF">ENR23_01170</name>
</gene>
<sequence length="194" mass="20766">MARRDARAAQRAVAAARRAGAPRRAAEETALMLVLHAGYPAALEGFAVLARAWPGRARPAPRAGLAAWRRRGARLCRRVYAAAYPRLVANVRALHPDLADMMLDHGYGRVLSRPGLAARARELVAVAVLAAGGWERQLVSHLLGAVRCGATPAEARAALRAGVRERGAEVRAAGARAWRAAFPRAARRARRGGR</sequence>
<dbReference type="InterPro" id="IPR029032">
    <property type="entry name" value="AhpD-like"/>
</dbReference>
<dbReference type="GO" id="GO:0051920">
    <property type="term" value="F:peroxiredoxin activity"/>
    <property type="evidence" value="ECO:0007669"/>
    <property type="project" value="InterPro"/>
</dbReference>
<dbReference type="InterPro" id="IPR003779">
    <property type="entry name" value="CMD-like"/>
</dbReference>
<feature type="domain" description="Carboxymuconolactone decarboxylase-like" evidence="1">
    <location>
        <begin position="96"/>
        <end position="173"/>
    </location>
</feature>